<dbReference type="InterPro" id="IPR027417">
    <property type="entry name" value="P-loop_NTPase"/>
</dbReference>
<name>A0A1H2RT09_9BACI</name>
<dbReference type="CDD" id="cd03241">
    <property type="entry name" value="ABC_RecN"/>
    <property type="match status" value="2"/>
</dbReference>
<dbReference type="PANTHER" id="PTHR11059">
    <property type="entry name" value="DNA REPAIR PROTEIN RECN"/>
    <property type="match status" value="1"/>
</dbReference>
<dbReference type="RefSeq" id="WP_091611693.1">
    <property type="nucleotide sequence ID" value="NZ_FNNC01000001.1"/>
</dbReference>
<reference evidence="12 13" key="1">
    <citation type="submission" date="2016-10" db="EMBL/GenBank/DDBJ databases">
        <authorList>
            <person name="de Groot N.N."/>
        </authorList>
    </citation>
    <scope>NUCLEOTIDE SEQUENCE [LARGE SCALE GENOMIC DNA]</scope>
    <source>
        <strain evidence="12 13">DSM 23126</strain>
    </source>
</reference>
<keyword evidence="10" id="KW-0175">Coiled coil</keyword>
<dbReference type="FunFam" id="3.40.50.300:FF:000319">
    <property type="entry name" value="DNA repair protein RecN"/>
    <property type="match status" value="1"/>
</dbReference>
<comment type="similarity">
    <text evidence="2 9">Belongs to the RecN family.</text>
</comment>
<dbReference type="PIRSF" id="PIRSF003128">
    <property type="entry name" value="RecN"/>
    <property type="match status" value="1"/>
</dbReference>
<keyword evidence="7 9" id="KW-0234">DNA repair</keyword>
<evidence type="ECO:0000256" key="4">
    <source>
        <dbReference type="ARBA" id="ARBA00022741"/>
    </source>
</evidence>
<keyword evidence="13" id="KW-1185">Reference proteome</keyword>
<dbReference type="Pfam" id="PF02463">
    <property type="entry name" value="SMC_N"/>
    <property type="match status" value="1"/>
</dbReference>
<evidence type="ECO:0000313" key="13">
    <source>
        <dbReference type="Proteomes" id="UP000199488"/>
    </source>
</evidence>
<accession>A0A1H2RT09</accession>
<dbReference type="GO" id="GO:0006281">
    <property type="term" value="P:DNA repair"/>
    <property type="evidence" value="ECO:0007669"/>
    <property type="project" value="UniProtKB-KW"/>
</dbReference>
<organism evidence="12 13">
    <name type="scientific">Marinococcus luteus</name>
    <dbReference type="NCBI Taxonomy" id="1122204"/>
    <lineage>
        <taxon>Bacteria</taxon>
        <taxon>Bacillati</taxon>
        <taxon>Bacillota</taxon>
        <taxon>Bacilli</taxon>
        <taxon>Bacillales</taxon>
        <taxon>Bacillaceae</taxon>
        <taxon>Marinococcus</taxon>
    </lineage>
</organism>
<dbReference type="InterPro" id="IPR004604">
    <property type="entry name" value="DNA_recomb/repair_RecN"/>
</dbReference>
<evidence type="ECO:0000256" key="1">
    <source>
        <dbReference type="ARBA" id="ARBA00003618"/>
    </source>
</evidence>
<protein>
    <recommendedName>
        <fullName evidence="3 9">DNA repair protein RecN</fullName>
    </recommendedName>
    <alternativeName>
        <fullName evidence="8 9">Recombination protein N</fullName>
    </alternativeName>
</protein>
<dbReference type="InterPro" id="IPR003395">
    <property type="entry name" value="RecF/RecN/SMC_N"/>
</dbReference>
<dbReference type="EMBL" id="FNNC01000001">
    <property type="protein sequence ID" value="SDW22612.1"/>
    <property type="molecule type" value="Genomic_DNA"/>
</dbReference>
<dbReference type="Gene3D" id="3.40.50.300">
    <property type="entry name" value="P-loop containing nucleotide triphosphate hydrolases"/>
    <property type="match status" value="2"/>
</dbReference>
<keyword evidence="6" id="KW-0067">ATP-binding</keyword>
<dbReference type="GO" id="GO:0005524">
    <property type="term" value="F:ATP binding"/>
    <property type="evidence" value="ECO:0007669"/>
    <property type="project" value="UniProtKB-KW"/>
</dbReference>
<keyword evidence="4" id="KW-0547">Nucleotide-binding</keyword>
<evidence type="ECO:0000256" key="6">
    <source>
        <dbReference type="ARBA" id="ARBA00022840"/>
    </source>
</evidence>
<dbReference type="NCBIfam" id="NF008121">
    <property type="entry name" value="PRK10869.1"/>
    <property type="match status" value="1"/>
</dbReference>
<evidence type="ECO:0000256" key="2">
    <source>
        <dbReference type="ARBA" id="ARBA00009441"/>
    </source>
</evidence>
<gene>
    <name evidence="12" type="ORF">SAMN05421781_0904</name>
</gene>
<dbReference type="FunFam" id="3.40.50.300:FF:000356">
    <property type="entry name" value="DNA repair protein RecN"/>
    <property type="match status" value="1"/>
</dbReference>
<keyword evidence="5 9" id="KW-0227">DNA damage</keyword>
<dbReference type="GO" id="GO:0043590">
    <property type="term" value="C:bacterial nucleoid"/>
    <property type="evidence" value="ECO:0007669"/>
    <property type="project" value="TreeGrafter"/>
</dbReference>
<dbReference type="GO" id="GO:0009432">
    <property type="term" value="P:SOS response"/>
    <property type="evidence" value="ECO:0007669"/>
    <property type="project" value="TreeGrafter"/>
</dbReference>
<evidence type="ECO:0000256" key="8">
    <source>
        <dbReference type="ARBA" id="ARBA00033408"/>
    </source>
</evidence>
<dbReference type="STRING" id="1122204.SAMN05421781_0904"/>
<sequence length="574" mass="64324">MLEEISIKNFAIIEELTVSFENGLTVLSGETGAGKSIIIDAIGLLIGGRGSAEYVRHGEKRAEMEGLFRLEDNHPAVEKLEAAGIDIEDDMVVLRRDITHQGKSICRINGKLVTLAVLRETGHSLVDIHGQHEHQDLMHAERHQQMLDRFGKTELEEALEDYQKRYYRFGQLQSKLKQLKESDQETANRLDFIQYQLQEIEAAGLQPGEDEDLEKERHILANSEKLFEAIRGAYDHLYGEGKALDWAGMAVSNVEEATEIDTDLRELSESISSAYYMMEEATFTLRDKADSMAFDPERLNEVENRLDELNKLKRKYGDSVEEILVYASKIEEEIDSLANKEERIAEYEQALSQAAEELIAEAKTLTDLRRQAGHSLAGSVQRELQALYMEKATMEVQISPLSRGKTYQTPEGETWVFNEKGADKIEFLISANAGEPLKPLAKVASGGEISRIMLALKTILSGFQHVTSLIFDEVDTGVSGRVAQAIAEKIHLVSRGSQVLCITHLPQVAAMADSHLYIQKEEKEERVQTIVTPLTADYKIDEIARMISGVEVTALTRENATELLEMAEKAKSNV</sequence>
<dbReference type="OrthoDB" id="9806954at2"/>
<dbReference type="SUPFAM" id="SSF52540">
    <property type="entry name" value="P-loop containing nucleoside triphosphate hydrolases"/>
    <property type="match status" value="2"/>
</dbReference>
<dbReference type="Proteomes" id="UP000199488">
    <property type="component" value="Unassembled WGS sequence"/>
</dbReference>
<evidence type="ECO:0000313" key="12">
    <source>
        <dbReference type="EMBL" id="SDW22612.1"/>
    </source>
</evidence>
<feature type="domain" description="RecF/RecN/SMC N-terminal" evidence="11">
    <location>
        <begin position="1"/>
        <end position="523"/>
    </location>
</feature>
<comment type="function">
    <text evidence="1 9">May be involved in recombinational repair of damaged DNA.</text>
</comment>
<feature type="coiled-coil region" evidence="10">
    <location>
        <begin position="299"/>
        <end position="364"/>
    </location>
</feature>
<evidence type="ECO:0000256" key="10">
    <source>
        <dbReference type="SAM" id="Coils"/>
    </source>
</evidence>
<dbReference type="NCBIfam" id="TIGR00634">
    <property type="entry name" value="recN"/>
    <property type="match status" value="1"/>
</dbReference>
<evidence type="ECO:0000256" key="7">
    <source>
        <dbReference type="ARBA" id="ARBA00023204"/>
    </source>
</evidence>
<proteinExistence type="inferred from homology"/>
<dbReference type="PANTHER" id="PTHR11059:SF0">
    <property type="entry name" value="DNA REPAIR PROTEIN RECN"/>
    <property type="match status" value="1"/>
</dbReference>
<evidence type="ECO:0000256" key="9">
    <source>
        <dbReference type="PIRNR" id="PIRNR003128"/>
    </source>
</evidence>
<dbReference type="GO" id="GO:0006310">
    <property type="term" value="P:DNA recombination"/>
    <property type="evidence" value="ECO:0007669"/>
    <property type="project" value="InterPro"/>
</dbReference>
<evidence type="ECO:0000259" key="11">
    <source>
        <dbReference type="Pfam" id="PF02463"/>
    </source>
</evidence>
<evidence type="ECO:0000256" key="5">
    <source>
        <dbReference type="ARBA" id="ARBA00022763"/>
    </source>
</evidence>
<evidence type="ECO:0000256" key="3">
    <source>
        <dbReference type="ARBA" id="ARBA00021315"/>
    </source>
</evidence>
<dbReference type="AlphaFoldDB" id="A0A1H2RT09"/>